<dbReference type="KEGG" id="sno:Snov_1173"/>
<evidence type="ECO:0000259" key="1">
    <source>
        <dbReference type="SMART" id="SM00834"/>
    </source>
</evidence>
<protein>
    <submittedName>
        <fullName evidence="2">Regulatory protein, FmdB family</fullName>
    </submittedName>
</protein>
<gene>
    <name evidence="2" type="ordered locus">Snov_1173</name>
</gene>
<dbReference type="OrthoDB" id="9813321at2"/>
<dbReference type="NCBIfam" id="TIGR02605">
    <property type="entry name" value="CxxC_CxxC_SSSS"/>
    <property type="match status" value="1"/>
</dbReference>
<organism evidence="2 3">
    <name type="scientific">Ancylobacter novellus (strain ATCC 8093 / DSM 506 / JCM 20403 / CCM 1077 / IAM 12100 / NBRC 12443 / NCIMB 10456)</name>
    <name type="common">Starkeya novella</name>
    <dbReference type="NCBI Taxonomy" id="639283"/>
    <lineage>
        <taxon>Bacteria</taxon>
        <taxon>Pseudomonadati</taxon>
        <taxon>Pseudomonadota</taxon>
        <taxon>Alphaproteobacteria</taxon>
        <taxon>Hyphomicrobiales</taxon>
        <taxon>Xanthobacteraceae</taxon>
        <taxon>Ancylobacter</taxon>
    </lineage>
</organism>
<dbReference type="RefSeq" id="WP_013165997.1">
    <property type="nucleotide sequence ID" value="NC_014217.1"/>
</dbReference>
<evidence type="ECO:0000313" key="2">
    <source>
        <dbReference type="EMBL" id="ADH88492.1"/>
    </source>
</evidence>
<dbReference type="InterPro" id="IPR013429">
    <property type="entry name" value="Regulatory_FmdB_Zinc_ribbon"/>
</dbReference>
<dbReference type="Proteomes" id="UP000006633">
    <property type="component" value="Chromosome"/>
</dbReference>
<dbReference type="EMBL" id="CP002026">
    <property type="protein sequence ID" value="ADH88492.1"/>
    <property type="molecule type" value="Genomic_DNA"/>
</dbReference>
<proteinExistence type="predicted"/>
<dbReference type="Pfam" id="PF09723">
    <property type="entry name" value="Zn_ribbon_8"/>
    <property type="match status" value="1"/>
</dbReference>
<keyword evidence="3" id="KW-1185">Reference proteome</keyword>
<dbReference type="AlphaFoldDB" id="D7A7P4"/>
<dbReference type="STRING" id="639283.Snov_1173"/>
<accession>D7A7P4</accession>
<name>D7A7P4_ANCN5</name>
<evidence type="ECO:0000313" key="3">
    <source>
        <dbReference type="Proteomes" id="UP000006633"/>
    </source>
</evidence>
<dbReference type="SMART" id="SM00834">
    <property type="entry name" value="CxxC_CXXC_SSSS"/>
    <property type="match status" value="1"/>
</dbReference>
<sequence length="100" mass="10893">MPLYTYSCEECGPFEGWSAMSEADKSACCPECSGEAARDMSMPRLSTMSGTLRKALSRSEKTASEPKVVSREHLAGCGCSLCSSRKNKPAPIERRWSLGH</sequence>
<dbReference type="HOGENOM" id="CLU_136025_2_0_5"/>
<dbReference type="eggNOG" id="COG2331">
    <property type="taxonomic scope" value="Bacteria"/>
</dbReference>
<feature type="domain" description="Putative regulatory protein FmdB zinc ribbon" evidence="1">
    <location>
        <begin position="1"/>
        <end position="41"/>
    </location>
</feature>
<reference evidence="2 3" key="1">
    <citation type="journal article" date="2012" name="Stand. Genomic Sci.">
        <title>Complete genome sequence of the facultatively chemolithoautotrophic and methylotrophic alpha Proteobacterium Starkeya novella type strain (ATCC 8093(T)).</title>
        <authorList>
            <person name="Kappler U."/>
            <person name="Davenport K."/>
            <person name="Beatson S."/>
            <person name="Lucas S."/>
            <person name="Lapidus A."/>
            <person name="Copeland A."/>
            <person name="Berry K.W."/>
            <person name="Glavina Del Rio T."/>
            <person name="Hammon N."/>
            <person name="Dalin E."/>
            <person name="Tice H."/>
            <person name="Pitluck S."/>
            <person name="Richardson P."/>
            <person name="Bruce D."/>
            <person name="Goodwin L.A."/>
            <person name="Han C."/>
            <person name="Tapia R."/>
            <person name="Detter J.C."/>
            <person name="Chang Y.J."/>
            <person name="Jeffries C.D."/>
            <person name="Land M."/>
            <person name="Hauser L."/>
            <person name="Kyrpides N.C."/>
            <person name="Goker M."/>
            <person name="Ivanova N."/>
            <person name="Klenk H.P."/>
            <person name="Woyke T."/>
        </authorList>
    </citation>
    <scope>NUCLEOTIDE SEQUENCE [LARGE SCALE GENOMIC DNA]</scope>
    <source>
        <strain evidence="3">ATCC 8093 / DSM 506 / JCM 20403 / CCM 1077 / IAM 12100 / NBRC 12443 / NCIMB 10456</strain>
    </source>
</reference>